<gene>
    <name evidence="1" type="primary">bshB1</name>
    <name evidence="1" type="ORF">JY572_33245</name>
</gene>
<sequence length="270" mass="29663">MSGTPGGTTYGLEALAFGPHPDDVELFCGGLLAKLSSQGHRTGIIDLSRGEKSSRGTLETRAEETQAASKVLGLTVRENLELPDGWLNPWAGFETPEPERTRHAAVARVVEVLRRLRPELVIVPWEEERHPDHEAASALVTRALFFAGVRKFETEPPGAPFTPRQVLYYPLRHLAAPSFVVDVSSVYETKTAAVHCYASQVLPRPGAPATLVGSALSLSSLEARDRFYGAQVGVAHGEPYIVREMLGLVDPVEHFRRNSFEKPLFFPQSR</sequence>
<evidence type="ECO:0000313" key="1">
    <source>
        <dbReference type="EMBL" id="QSQ13168.1"/>
    </source>
</evidence>
<protein>
    <submittedName>
        <fullName evidence="1">Bacillithiol biosynthesis deacetylase BshB1</fullName>
    </submittedName>
</protein>
<dbReference type="RefSeq" id="WP_206714872.1">
    <property type="nucleotide sequence ID" value="NZ_CP071091.1"/>
</dbReference>
<dbReference type="EMBL" id="CP071091">
    <property type="protein sequence ID" value="QSQ13168.1"/>
    <property type="molecule type" value="Genomic_DNA"/>
</dbReference>
<organism evidence="1 2">
    <name type="scientific">Myxococcus landrumensis</name>
    <dbReference type="NCBI Taxonomy" id="2813577"/>
    <lineage>
        <taxon>Bacteria</taxon>
        <taxon>Pseudomonadati</taxon>
        <taxon>Myxococcota</taxon>
        <taxon>Myxococcia</taxon>
        <taxon>Myxococcales</taxon>
        <taxon>Cystobacterineae</taxon>
        <taxon>Myxococcaceae</taxon>
        <taxon>Myxococcus</taxon>
    </lineage>
</organism>
<dbReference type="NCBIfam" id="TIGR04001">
    <property type="entry name" value="thiol_BshB1"/>
    <property type="match status" value="1"/>
</dbReference>
<dbReference type="SUPFAM" id="SSF102588">
    <property type="entry name" value="LmbE-like"/>
    <property type="match status" value="1"/>
</dbReference>
<dbReference type="Proteomes" id="UP000663090">
    <property type="component" value="Chromosome"/>
</dbReference>
<keyword evidence="2" id="KW-1185">Reference proteome</keyword>
<reference evidence="1 2" key="1">
    <citation type="submission" date="2021-02" db="EMBL/GenBank/DDBJ databases">
        <title>De Novo genome assembly of isolated myxobacteria.</title>
        <authorList>
            <person name="Stevens D.C."/>
        </authorList>
    </citation>
    <scope>NUCLEOTIDE SEQUENCE [LARGE SCALE GENOMIC DNA]</scope>
    <source>
        <strain evidence="1 2">SCHIC003</strain>
    </source>
</reference>
<dbReference type="InterPro" id="IPR024078">
    <property type="entry name" value="LmbE-like_dom_sf"/>
</dbReference>
<dbReference type="Gene3D" id="3.40.50.10320">
    <property type="entry name" value="LmbE-like"/>
    <property type="match status" value="1"/>
</dbReference>
<dbReference type="PANTHER" id="PTHR12993">
    <property type="entry name" value="N-ACETYLGLUCOSAMINYL-PHOSPHATIDYLINOSITOL DE-N-ACETYLASE-RELATED"/>
    <property type="match status" value="1"/>
</dbReference>
<dbReference type="InterPro" id="IPR003737">
    <property type="entry name" value="GlcNAc_PI_deacetylase-related"/>
</dbReference>
<name>A0ABX7N3V2_9BACT</name>
<accession>A0ABX7N3V2</accession>
<evidence type="ECO:0000313" key="2">
    <source>
        <dbReference type="Proteomes" id="UP000663090"/>
    </source>
</evidence>
<dbReference type="Pfam" id="PF02585">
    <property type="entry name" value="PIG-L"/>
    <property type="match status" value="1"/>
</dbReference>
<proteinExistence type="predicted"/>
<dbReference type="InterPro" id="IPR023842">
    <property type="entry name" value="Bacillithiol_biosynth_BshB1"/>
</dbReference>
<dbReference type="PANTHER" id="PTHR12993:SF30">
    <property type="entry name" value="N-ACETYL-ALPHA-D-GLUCOSAMINYL L-MALATE DEACETYLASE 1"/>
    <property type="match status" value="1"/>
</dbReference>